<dbReference type="KEGG" id="api:100575203"/>
<feature type="region of interest" description="Disordered" evidence="1">
    <location>
        <begin position="159"/>
        <end position="212"/>
    </location>
</feature>
<feature type="compositionally biased region" description="Polar residues" evidence="1">
    <location>
        <begin position="180"/>
        <end position="193"/>
    </location>
</feature>
<dbReference type="RefSeq" id="XP_003246022.1">
    <property type="nucleotide sequence ID" value="XM_003245974.2"/>
</dbReference>
<keyword evidence="3" id="KW-1185">Reference proteome</keyword>
<evidence type="ECO:0000256" key="1">
    <source>
        <dbReference type="SAM" id="MobiDB-lite"/>
    </source>
</evidence>
<feature type="region of interest" description="Disordered" evidence="1">
    <location>
        <begin position="50"/>
        <end position="93"/>
    </location>
</feature>
<dbReference type="RefSeq" id="XP_008185216.1">
    <property type="nucleotide sequence ID" value="XM_008186994.1"/>
</dbReference>
<organism evidence="2 3">
    <name type="scientific">Acyrthosiphon pisum</name>
    <name type="common">Pea aphid</name>
    <dbReference type="NCBI Taxonomy" id="7029"/>
    <lineage>
        <taxon>Eukaryota</taxon>
        <taxon>Metazoa</taxon>
        <taxon>Ecdysozoa</taxon>
        <taxon>Arthropoda</taxon>
        <taxon>Hexapoda</taxon>
        <taxon>Insecta</taxon>
        <taxon>Pterygota</taxon>
        <taxon>Neoptera</taxon>
        <taxon>Paraneoptera</taxon>
        <taxon>Hemiptera</taxon>
        <taxon>Sternorrhyncha</taxon>
        <taxon>Aphidomorpha</taxon>
        <taxon>Aphidoidea</taxon>
        <taxon>Aphididae</taxon>
        <taxon>Macrosiphini</taxon>
        <taxon>Acyrthosiphon</taxon>
    </lineage>
</organism>
<reference evidence="2" key="2">
    <citation type="submission" date="2022-06" db="UniProtKB">
        <authorList>
            <consortium name="EnsemblMetazoa"/>
        </authorList>
    </citation>
    <scope>IDENTIFICATION</scope>
</reference>
<dbReference type="EnsemblMetazoa" id="XM_003245974.2">
    <property type="protein sequence ID" value="XP_003246022.1"/>
    <property type="gene ID" value="LOC100575203"/>
</dbReference>
<feature type="compositionally biased region" description="Polar residues" evidence="1">
    <location>
        <begin position="56"/>
        <end position="72"/>
    </location>
</feature>
<dbReference type="OrthoDB" id="6614302at2759"/>
<accession>A0A8R1W6J6</accession>
<dbReference type="Proteomes" id="UP000007819">
    <property type="component" value="Chromosome X"/>
</dbReference>
<sequence>MSIDENEDRPESAERAIQVTNCTIYVGRVGIVIDPRLNSDCTSIARTRATEDRDGSSVNTSSKQTDFVSVRSTKLRSQRQSTTTPYAARSKTTKFGLTSRQKSVCHHPATSQLPCCLHGVGRCNYEARFGAGSDNYIAGTDDCNAAARNGGLLRRNSSGRSTIWGTQNGGRLSPLRLGSRDQNFGKSNWSTPSKIPVPYLSQPKPPARQDRPVDLYVGSRLPVPVRPGPAAARILRIDRTGDVRQFVTADKLPETDDNPDDTDDKPDDTKDKPADDTDDRPDDTDDKQDDKPDDNPEDNLDDKPDDTDDKPNDVVDLLDYDGTAVEPRQPCEHINESAASATSKLGYHSQALDDRSSTTGSEPAAVESDSLSDASDHWSLKSVDQDESGMTVPTLKPVIDDDDYSAI</sequence>
<name>A0A8R1W6J6_ACYPI</name>
<dbReference type="AlphaFoldDB" id="A0A8R1W6J6"/>
<proteinExistence type="predicted"/>
<feature type="compositionally biased region" description="Acidic residues" evidence="1">
    <location>
        <begin position="276"/>
        <end position="287"/>
    </location>
</feature>
<evidence type="ECO:0000313" key="2">
    <source>
        <dbReference type="EnsemblMetazoa" id="XP_003246022.1"/>
    </source>
</evidence>
<dbReference type="GeneID" id="100575203"/>
<protein>
    <submittedName>
        <fullName evidence="2">Uncharacterized protein</fullName>
    </submittedName>
</protein>
<reference evidence="3" key="1">
    <citation type="submission" date="2010-06" db="EMBL/GenBank/DDBJ databases">
        <authorList>
            <person name="Jiang H."/>
            <person name="Abraham K."/>
            <person name="Ali S."/>
            <person name="Alsbrooks S.L."/>
            <person name="Anim B.N."/>
            <person name="Anosike U.S."/>
            <person name="Attaway T."/>
            <person name="Bandaranaike D.P."/>
            <person name="Battles P.K."/>
            <person name="Bell S.N."/>
            <person name="Bell A.V."/>
            <person name="Beltran B."/>
            <person name="Bickham C."/>
            <person name="Bustamante Y."/>
            <person name="Caleb T."/>
            <person name="Canada A."/>
            <person name="Cardenas V."/>
            <person name="Carter K."/>
            <person name="Chacko J."/>
            <person name="Chandrabose M.N."/>
            <person name="Chavez D."/>
            <person name="Chavez A."/>
            <person name="Chen L."/>
            <person name="Chu H.-S."/>
            <person name="Claassen K.J."/>
            <person name="Cockrell R."/>
            <person name="Collins M."/>
            <person name="Cooper J.A."/>
            <person name="Cree A."/>
            <person name="Curry S.M."/>
            <person name="Da Y."/>
            <person name="Dao M.D."/>
            <person name="Das B."/>
            <person name="Davila M.-L."/>
            <person name="Davy-Carroll L."/>
            <person name="Denson S."/>
            <person name="Dinh H."/>
            <person name="Ebong V.E."/>
            <person name="Edwards J.R."/>
            <person name="Egan A."/>
            <person name="El-Daye J."/>
            <person name="Escobedo L."/>
            <person name="Fernandez S."/>
            <person name="Fernando P.R."/>
            <person name="Flagg N."/>
            <person name="Forbes L.D."/>
            <person name="Fowler R.G."/>
            <person name="Fu Q."/>
            <person name="Gabisi R.A."/>
            <person name="Ganer J."/>
            <person name="Garbino Pronczuk A."/>
            <person name="Garcia R.M."/>
            <person name="Garner T."/>
            <person name="Garrett T.E."/>
            <person name="Gonzalez D.A."/>
            <person name="Hamid H."/>
            <person name="Hawkins E.S."/>
            <person name="Hirani K."/>
            <person name="Hogues M.E."/>
            <person name="Hollins B."/>
            <person name="Hsiao C.-H."/>
            <person name="Jabil R."/>
            <person name="James M.L."/>
            <person name="Jhangiani S.N."/>
            <person name="Johnson B."/>
            <person name="Johnson Q."/>
            <person name="Joshi V."/>
            <person name="Kalu J.B."/>
            <person name="Kam C."/>
            <person name="Kashfia A."/>
            <person name="Keebler J."/>
            <person name="Kisamo H."/>
            <person name="Kovar C.L."/>
            <person name="Lago L.A."/>
            <person name="Lai C.-Y."/>
            <person name="Laidlaw J."/>
            <person name="Lara F."/>
            <person name="Le T.-K."/>
            <person name="Lee S.L."/>
            <person name="Legall F.H."/>
            <person name="Lemon S.J."/>
            <person name="Lewis L.R."/>
            <person name="Li B."/>
            <person name="Liu Y."/>
            <person name="Liu Y.-S."/>
            <person name="Lopez J."/>
            <person name="Lozado R.J."/>
            <person name="Lu J."/>
            <person name="Madu R.C."/>
            <person name="Maheshwari M."/>
            <person name="Maheshwari R."/>
            <person name="Malloy K."/>
            <person name="Martinez E."/>
            <person name="Mathew T."/>
            <person name="Mercado I.C."/>
            <person name="Mercado C."/>
            <person name="Meyer B."/>
            <person name="Montgomery K."/>
            <person name="Morgan M.B."/>
            <person name="Munidasa M."/>
            <person name="Nazareth L.V."/>
            <person name="Nelson J."/>
            <person name="Ng B.M."/>
            <person name="Nguyen N.B."/>
            <person name="Nguyen P.Q."/>
            <person name="Nguyen T."/>
            <person name="Obregon M."/>
            <person name="Okwuonu G.O."/>
            <person name="Onwere C.G."/>
            <person name="Orozco G."/>
            <person name="Parra A."/>
            <person name="Patel S."/>
            <person name="Patil S."/>
            <person name="Perez A."/>
            <person name="Perez Y."/>
            <person name="Pham C."/>
            <person name="Primus E.L."/>
            <person name="Pu L.-L."/>
            <person name="Puazo M."/>
            <person name="Qin X."/>
            <person name="Quiroz J.B."/>
            <person name="Reese J."/>
            <person name="Richards S."/>
            <person name="Rives C.M."/>
            <person name="Robberts R."/>
            <person name="Ruiz S.J."/>
            <person name="Ruiz M.J."/>
            <person name="Santibanez J."/>
            <person name="Schneider B.W."/>
            <person name="Sisson I."/>
            <person name="Smith M."/>
            <person name="Sodergren E."/>
            <person name="Song X.-Z."/>
            <person name="Song B.B."/>
            <person name="Summersgill H."/>
            <person name="Thelus R."/>
            <person name="Thornton R.D."/>
            <person name="Trejos Z.Y."/>
            <person name="Usmani K."/>
            <person name="Vattathil S."/>
            <person name="Villasana D."/>
            <person name="Walker D.L."/>
            <person name="Wang S."/>
            <person name="Wang K."/>
            <person name="White C.S."/>
            <person name="Williams A.C."/>
            <person name="Williamson J."/>
            <person name="Wilson K."/>
            <person name="Woghiren I.O."/>
            <person name="Woodworth J.R."/>
            <person name="Worley K.C."/>
            <person name="Wright R.A."/>
            <person name="Wu W."/>
            <person name="Young L."/>
            <person name="Zhang L."/>
            <person name="Zhang J."/>
            <person name="Zhu Y."/>
            <person name="Muzny D.M."/>
            <person name="Weinstock G."/>
            <person name="Gibbs R.A."/>
        </authorList>
    </citation>
    <scope>NUCLEOTIDE SEQUENCE [LARGE SCALE GENOMIC DNA]</scope>
    <source>
        <strain evidence="3">LSR1</strain>
    </source>
</reference>
<feature type="region of interest" description="Disordered" evidence="1">
    <location>
        <begin position="246"/>
        <end position="407"/>
    </location>
</feature>
<feature type="compositionally biased region" description="Acidic residues" evidence="1">
    <location>
        <begin position="255"/>
        <end position="266"/>
    </location>
</feature>
<evidence type="ECO:0000313" key="3">
    <source>
        <dbReference type="Proteomes" id="UP000007819"/>
    </source>
</evidence>
<feature type="compositionally biased region" description="Acidic residues" evidence="1">
    <location>
        <begin position="295"/>
        <end position="308"/>
    </location>
</feature>
<feature type="compositionally biased region" description="Polar residues" evidence="1">
    <location>
        <begin position="159"/>
        <end position="170"/>
    </location>
</feature>
<dbReference type="EnsemblMetazoa" id="XM_008186994.2">
    <property type="protein sequence ID" value="XP_008185216.1"/>
    <property type="gene ID" value="LOC100575203"/>
</dbReference>